<keyword evidence="2" id="KW-1185">Reference proteome</keyword>
<sequence length="256" mass="30331">MKKWWVGCSGFSYKHWKGKFYPDNVPQKKWFEYYCENFNTVELNVTFYRVPTLETFKSWYTRSPEDFRFTVKAPRLITHYKRFKNITSEVQNFYGLVREGLADKLGTVLFQLHPKFEYSEANLELLLKHMDPSYNNVIEFRHASWWSAHVYKELKKANVTFCSISYPGLPDDVLKTASVMYYRFHGIPQLYLSSYNEEELSSIISDIKRQRGVEEVYIYFNNDIDVHAIHNARTVQQLAGDNSVPKLLTSPIHHVH</sequence>
<dbReference type="Gene3D" id="3.20.20.410">
    <property type="entry name" value="Protein of unknown function UPF0759"/>
    <property type="match status" value="1"/>
</dbReference>
<dbReference type="InterPro" id="IPR036520">
    <property type="entry name" value="UPF0759_sf"/>
</dbReference>
<protein>
    <submittedName>
        <fullName evidence="1">DUF72 domain-containing protein</fullName>
    </submittedName>
</protein>
<reference evidence="1 2" key="1">
    <citation type="submission" date="2021-05" db="EMBL/GenBank/DDBJ databases">
        <title>A Polyphasic approach of four new species of the genus Ohtaekwangia: Ohtaekwangia histidinii sp. nov., Ohtaekwangia cretensis sp. nov., Ohtaekwangia indiensis sp. nov., Ohtaekwangia reichenbachii sp. nov. from diverse environment.</title>
        <authorList>
            <person name="Octaviana S."/>
        </authorList>
    </citation>
    <scope>NUCLEOTIDE SEQUENCE [LARGE SCALE GENOMIC DNA]</scope>
    <source>
        <strain evidence="1 2">PWU20</strain>
    </source>
</reference>
<evidence type="ECO:0000313" key="1">
    <source>
        <dbReference type="EMBL" id="MBT1702391.1"/>
    </source>
</evidence>
<dbReference type="EMBL" id="JAHESD010000005">
    <property type="protein sequence ID" value="MBT1702391.1"/>
    <property type="molecule type" value="Genomic_DNA"/>
</dbReference>
<dbReference type="SUPFAM" id="SSF117396">
    <property type="entry name" value="TM1631-like"/>
    <property type="match status" value="1"/>
</dbReference>
<dbReference type="Proteomes" id="UP000772618">
    <property type="component" value="Unassembled WGS sequence"/>
</dbReference>
<dbReference type="RefSeq" id="WP_254152293.1">
    <property type="nucleotide sequence ID" value="NZ_JAHESD010000005.1"/>
</dbReference>
<dbReference type="InterPro" id="IPR002763">
    <property type="entry name" value="DUF72"/>
</dbReference>
<dbReference type="Pfam" id="PF01904">
    <property type="entry name" value="DUF72"/>
    <property type="match status" value="1"/>
</dbReference>
<proteinExistence type="predicted"/>
<gene>
    <name evidence="1" type="ORF">KK060_03820</name>
</gene>
<comment type="caution">
    <text evidence="1">The sequence shown here is derived from an EMBL/GenBank/DDBJ whole genome shotgun (WGS) entry which is preliminary data.</text>
</comment>
<evidence type="ECO:0000313" key="2">
    <source>
        <dbReference type="Proteomes" id="UP000772618"/>
    </source>
</evidence>
<organism evidence="1 2">
    <name type="scientific">Chryseosolibacter indicus</name>
    <dbReference type="NCBI Taxonomy" id="2782351"/>
    <lineage>
        <taxon>Bacteria</taxon>
        <taxon>Pseudomonadati</taxon>
        <taxon>Bacteroidota</taxon>
        <taxon>Cytophagia</taxon>
        <taxon>Cytophagales</taxon>
        <taxon>Chryseotaleaceae</taxon>
        <taxon>Chryseosolibacter</taxon>
    </lineage>
</organism>
<dbReference type="PANTHER" id="PTHR30348:SF4">
    <property type="entry name" value="DUF72 DOMAIN-CONTAINING PROTEIN"/>
    <property type="match status" value="1"/>
</dbReference>
<dbReference type="PANTHER" id="PTHR30348">
    <property type="entry name" value="UNCHARACTERIZED PROTEIN YECE"/>
    <property type="match status" value="1"/>
</dbReference>
<name>A0ABS5VQU5_9BACT</name>
<accession>A0ABS5VQU5</accession>